<evidence type="ECO:0000313" key="2">
    <source>
        <dbReference type="EMBL" id="MDY0407581.1"/>
    </source>
</evidence>
<sequence length="120" mass="13986">MENFNNTIHWQVGHVLVSAEGFLFGNESQHLPAHYQELFATGTKPADWKDNVPTLHELIKHLEDQYVRISELSDEFLKQALPFELPFGNFKTYEDLYFLSIHHEAMHLGQMQAMKKMINA</sequence>
<evidence type="ECO:0000259" key="1">
    <source>
        <dbReference type="Pfam" id="PF12867"/>
    </source>
</evidence>
<organism evidence="2 3">
    <name type="scientific">Paracerasibacillus soli</name>
    <dbReference type="NCBI Taxonomy" id="480284"/>
    <lineage>
        <taxon>Bacteria</taxon>
        <taxon>Bacillati</taxon>
        <taxon>Bacillota</taxon>
        <taxon>Bacilli</taxon>
        <taxon>Bacillales</taxon>
        <taxon>Bacillaceae</taxon>
        <taxon>Paracerasibacillus</taxon>
    </lineage>
</organism>
<accession>A0ABU5CML6</accession>
<gene>
    <name evidence="2" type="ORF">RWD45_01880</name>
</gene>
<dbReference type="Proteomes" id="UP001275315">
    <property type="component" value="Unassembled WGS sequence"/>
</dbReference>
<keyword evidence="3" id="KW-1185">Reference proteome</keyword>
<evidence type="ECO:0000313" key="3">
    <source>
        <dbReference type="Proteomes" id="UP001275315"/>
    </source>
</evidence>
<feature type="domain" description="DinB-like" evidence="1">
    <location>
        <begin position="3"/>
        <end position="111"/>
    </location>
</feature>
<comment type="caution">
    <text evidence="2">The sequence shown here is derived from an EMBL/GenBank/DDBJ whole genome shotgun (WGS) entry which is preliminary data.</text>
</comment>
<dbReference type="InterPro" id="IPR034660">
    <property type="entry name" value="DinB/YfiT-like"/>
</dbReference>
<dbReference type="RefSeq" id="WP_320378386.1">
    <property type="nucleotide sequence ID" value="NZ_JAWDIQ010000001.1"/>
</dbReference>
<dbReference type="Pfam" id="PF12867">
    <property type="entry name" value="DinB_2"/>
    <property type="match status" value="1"/>
</dbReference>
<dbReference type="Gene3D" id="1.20.120.450">
    <property type="entry name" value="dinb family like domain"/>
    <property type="match status" value="1"/>
</dbReference>
<dbReference type="SUPFAM" id="SSF109854">
    <property type="entry name" value="DinB/YfiT-like putative metalloenzymes"/>
    <property type="match status" value="1"/>
</dbReference>
<dbReference type="EMBL" id="JAWDIQ010000001">
    <property type="protein sequence ID" value="MDY0407581.1"/>
    <property type="molecule type" value="Genomic_DNA"/>
</dbReference>
<reference evidence="2 3" key="1">
    <citation type="submission" date="2023-10" db="EMBL/GenBank/DDBJ databases">
        <title>Virgibacillus soli CC-YMP-6 genome.</title>
        <authorList>
            <person name="Miliotis G."/>
            <person name="Sengupta P."/>
            <person name="Hameed A."/>
            <person name="Chuvochina M."/>
            <person name="Mcdonagh F."/>
            <person name="Simpson A.C."/>
            <person name="Singh N.K."/>
            <person name="Rekha P.D."/>
            <person name="Raman K."/>
            <person name="Hugenholtz P."/>
            <person name="Venkateswaran K."/>
        </authorList>
    </citation>
    <scope>NUCLEOTIDE SEQUENCE [LARGE SCALE GENOMIC DNA]</scope>
    <source>
        <strain evidence="2 3">CC-YMP-6</strain>
    </source>
</reference>
<name>A0ABU5CML6_9BACI</name>
<dbReference type="InterPro" id="IPR024775">
    <property type="entry name" value="DinB-like"/>
</dbReference>
<proteinExistence type="predicted"/>
<protein>
    <submittedName>
        <fullName evidence="2">DinB family protein</fullName>
    </submittedName>
</protein>